<proteinExistence type="predicted"/>
<evidence type="ECO:0000313" key="1">
    <source>
        <dbReference type="EMBL" id="TEB24929.1"/>
    </source>
</evidence>
<protein>
    <submittedName>
        <fullName evidence="1">Uncharacterized protein</fullName>
    </submittedName>
</protein>
<organism evidence="1 2">
    <name type="scientific">Coprinellus micaceus</name>
    <name type="common">Glistening ink-cap mushroom</name>
    <name type="synonym">Coprinus micaceus</name>
    <dbReference type="NCBI Taxonomy" id="71717"/>
    <lineage>
        <taxon>Eukaryota</taxon>
        <taxon>Fungi</taxon>
        <taxon>Dikarya</taxon>
        <taxon>Basidiomycota</taxon>
        <taxon>Agaricomycotina</taxon>
        <taxon>Agaricomycetes</taxon>
        <taxon>Agaricomycetidae</taxon>
        <taxon>Agaricales</taxon>
        <taxon>Agaricineae</taxon>
        <taxon>Psathyrellaceae</taxon>
        <taxon>Coprinellus</taxon>
    </lineage>
</organism>
<sequence>MDSHGGVSTAWPLLEVLHLPLPLPDSDCCGRYGQSEGKFVQDLADSLNSRRRVGIQPVAAVELPLYGDGEWEEKIEMIMAGAVGKVTWITRVEQYNH</sequence>
<gene>
    <name evidence="1" type="ORF">FA13DRAFT_1738747</name>
</gene>
<dbReference type="EMBL" id="QPFP01000061">
    <property type="protein sequence ID" value="TEB24929.1"/>
    <property type="molecule type" value="Genomic_DNA"/>
</dbReference>
<evidence type="ECO:0000313" key="2">
    <source>
        <dbReference type="Proteomes" id="UP000298030"/>
    </source>
</evidence>
<keyword evidence="2" id="KW-1185">Reference proteome</keyword>
<accession>A0A4Y7SUK5</accession>
<name>A0A4Y7SUK5_COPMI</name>
<comment type="caution">
    <text evidence="1">The sequence shown here is derived from an EMBL/GenBank/DDBJ whole genome shotgun (WGS) entry which is preliminary data.</text>
</comment>
<dbReference type="Proteomes" id="UP000298030">
    <property type="component" value="Unassembled WGS sequence"/>
</dbReference>
<reference evidence="1 2" key="1">
    <citation type="journal article" date="2019" name="Nat. Ecol. Evol.">
        <title>Megaphylogeny resolves global patterns of mushroom evolution.</title>
        <authorList>
            <person name="Varga T."/>
            <person name="Krizsan K."/>
            <person name="Foldi C."/>
            <person name="Dima B."/>
            <person name="Sanchez-Garcia M."/>
            <person name="Sanchez-Ramirez S."/>
            <person name="Szollosi G.J."/>
            <person name="Szarkandi J.G."/>
            <person name="Papp V."/>
            <person name="Albert L."/>
            <person name="Andreopoulos W."/>
            <person name="Angelini C."/>
            <person name="Antonin V."/>
            <person name="Barry K.W."/>
            <person name="Bougher N.L."/>
            <person name="Buchanan P."/>
            <person name="Buyck B."/>
            <person name="Bense V."/>
            <person name="Catcheside P."/>
            <person name="Chovatia M."/>
            <person name="Cooper J."/>
            <person name="Damon W."/>
            <person name="Desjardin D."/>
            <person name="Finy P."/>
            <person name="Geml J."/>
            <person name="Haridas S."/>
            <person name="Hughes K."/>
            <person name="Justo A."/>
            <person name="Karasinski D."/>
            <person name="Kautmanova I."/>
            <person name="Kiss B."/>
            <person name="Kocsube S."/>
            <person name="Kotiranta H."/>
            <person name="LaButti K.M."/>
            <person name="Lechner B.E."/>
            <person name="Liimatainen K."/>
            <person name="Lipzen A."/>
            <person name="Lukacs Z."/>
            <person name="Mihaltcheva S."/>
            <person name="Morgado L.N."/>
            <person name="Niskanen T."/>
            <person name="Noordeloos M.E."/>
            <person name="Ohm R.A."/>
            <person name="Ortiz-Santana B."/>
            <person name="Ovrebo C."/>
            <person name="Racz N."/>
            <person name="Riley R."/>
            <person name="Savchenko A."/>
            <person name="Shiryaev A."/>
            <person name="Soop K."/>
            <person name="Spirin V."/>
            <person name="Szebenyi C."/>
            <person name="Tomsovsky M."/>
            <person name="Tulloss R.E."/>
            <person name="Uehling J."/>
            <person name="Grigoriev I.V."/>
            <person name="Vagvolgyi C."/>
            <person name="Papp T."/>
            <person name="Martin F.M."/>
            <person name="Miettinen O."/>
            <person name="Hibbett D.S."/>
            <person name="Nagy L.G."/>
        </authorList>
    </citation>
    <scope>NUCLEOTIDE SEQUENCE [LARGE SCALE GENOMIC DNA]</scope>
    <source>
        <strain evidence="1 2">FP101781</strain>
    </source>
</reference>
<dbReference type="AlphaFoldDB" id="A0A4Y7SUK5"/>